<protein>
    <submittedName>
        <fullName evidence="2">Uncharacterized protein</fullName>
    </submittedName>
</protein>
<dbReference type="Proteomes" id="UP000614601">
    <property type="component" value="Unassembled WGS sequence"/>
</dbReference>
<dbReference type="EMBL" id="CAJFCW020000003">
    <property type="protein sequence ID" value="CAG9103119.1"/>
    <property type="molecule type" value="Genomic_DNA"/>
</dbReference>
<dbReference type="EMBL" id="CAJFDH010000003">
    <property type="protein sequence ID" value="CAD5214690.1"/>
    <property type="molecule type" value="Genomic_DNA"/>
</dbReference>
<accession>A0A811KEC6</accession>
<name>A0A811KEC6_9BILA</name>
<sequence length="696" mass="76131">MSLGQISYTREAFLALKSQAHEANLPPHMNSPEYMNADGKFVPDKYIEGLWKLEKGSGKKKADLSDAFTNGSSLSPQRRGFSGGCKEVSSNDETSLRRRALNNNLPATSQNSKRTKNGVKGSTSTFGKKFTRKDEKNEEIPEWMDGGPLDHNEIIPLGGFDDEKEKKVKTEKKSYLLNALTKDDAAPKSSSSLLPESDLEFAAQFGLLDIMAISNANKTEAPEAPKQSRLSQFFSEKPKENTQSTLPPAVAMLLKGASNAHSAQKPPMKTQIMDEQTLLDCFKRSENMPNLPKPIEEESWDEEVEELKKLVLSDYAASEPVRKLELETKTPVMKQTSSTAPPVDTNIPQQSMPSAMPGAPPFFPMNPNMMRMTPNGGMMPPMMIPGPNGMPIYHPGYINYVEHMIAVGQIDATNPRVEMMLQQMKYQKQIFGNPPNPFMQPVMPPGSSGERGFVPPSSMSSSTSSPAPAKTKPAFDLVPTAVMLQQTKQQHKEERDNKSPSTITDKSRSGSSTSLNARRSSNPPDSQIPLNSTPTPSMMPPFMGAPPQMGPYGSAGYAQMALQMEAKRLQEAHQRGDSAAVAYLQNSIQTQLQALTCLQNAAAQNMAQGGYPIGHSLHLMQQKAGECPPNYPGPIGGMQPEEPPRNSGGLPSVFQKLSQLHDQQRNVPSNLSILNKLPPNVQPLTVEELEKQLASS</sequence>
<feature type="compositionally biased region" description="Polar residues" evidence="1">
    <location>
        <begin position="67"/>
        <end position="76"/>
    </location>
</feature>
<dbReference type="Proteomes" id="UP000783686">
    <property type="component" value="Unassembled WGS sequence"/>
</dbReference>
<dbReference type="AlphaFoldDB" id="A0A811KEC6"/>
<evidence type="ECO:0000256" key="1">
    <source>
        <dbReference type="SAM" id="MobiDB-lite"/>
    </source>
</evidence>
<feature type="region of interest" description="Disordered" evidence="1">
    <location>
        <begin position="432"/>
        <end position="472"/>
    </location>
</feature>
<gene>
    <name evidence="2" type="ORF">BOKJ2_LOCUS5719</name>
</gene>
<feature type="region of interest" description="Disordered" evidence="1">
    <location>
        <begin position="485"/>
        <end position="544"/>
    </location>
</feature>
<feature type="region of interest" description="Disordered" evidence="1">
    <location>
        <begin position="61"/>
        <end position="150"/>
    </location>
</feature>
<feature type="compositionally biased region" description="Pro residues" evidence="1">
    <location>
        <begin position="434"/>
        <end position="444"/>
    </location>
</feature>
<feature type="region of interest" description="Disordered" evidence="1">
    <location>
        <begin position="626"/>
        <end position="652"/>
    </location>
</feature>
<keyword evidence="3" id="KW-1185">Reference proteome</keyword>
<evidence type="ECO:0000313" key="2">
    <source>
        <dbReference type="EMBL" id="CAD5214690.1"/>
    </source>
</evidence>
<comment type="caution">
    <text evidence="2">The sequence shown here is derived from an EMBL/GenBank/DDBJ whole genome shotgun (WGS) entry which is preliminary data.</text>
</comment>
<organism evidence="2 3">
    <name type="scientific">Bursaphelenchus okinawaensis</name>
    <dbReference type="NCBI Taxonomy" id="465554"/>
    <lineage>
        <taxon>Eukaryota</taxon>
        <taxon>Metazoa</taxon>
        <taxon>Ecdysozoa</taxon>
        <taxon>Nematoda</taxon>
        <taxon>Chromadorea</taxon>
        <taxon>Rhabditida</taxon>
        <taxon>Tylenchina</taxon>
        <taxon>Tylenchomorpha</taxon>
        <taxon>Aphelenchoidea</taxon>
        <taxon>Aphelenchoididae</taxon>
        <taxon>Bursaphelenchus</taxon>
    </lineage>
</organism>
<feature type="compositionally biased region" description="Polar residues" evidence="1">
    <location>
        <begin position="499"/>
        <end position="531"/>
    </location>
</feature>
<feature type="compositionally biased region" description="Polar residues" evidence="1">
    <location>
        <begin position="101"/>
        <end position="112"/>
    </location>
</feature>
<feature type="compositionally biased region" description="Low complexity" evidence="1">
    <location>
        <begin position="455"/>
        <end position="472"/>
    </location>
</feature>
<reference evidence="2" key="1">
    <citation type="submission" date="2020-09" db="EMBL/GenBank/DDBJ databases">
        <authorList>
            <person name="Kikuchi T."/>
        </authorList>
    </citation>
    <scope>NUCLEOTIDE SEQUENCE</scope>
    <source>
        <strain evidence="2">SH1</strain>
    </source>
</reference>
<evidence type="ECO:0000313" key="3">
    <source>
        <dbReference type="Proteomes" id="UP000614601"/>
    </source>
</evidence>
<dbReference type="OrthoDB" id="8916892at2759"/>
<proteinExistence type="predicted"/>